<proteinExistence type="predicted"/>
<sequence length="175" mass="19362">MLIPSVSPSVGKGHNIYIASSIPSGDTRGTRISSTPVRGQRDRAFGGVTYITITRWVWWAFSGPCYGRHSALTHITLGIGIVGGESLQRIAQCILKPYSDSVGRTTTFLLPVTHIHEIVTLLEVAFHVHVCFMYMIPSAIRWIELSYCVSTRVNTRIERSLTTHPDMSPSWSTCG</sequence>
<reference evidence="1 2" key="2">
    <citation type="journal article" date="2022" name="Mol. Ecol. Resour.">
        <title>The genomes of chicory, endive, great burdock and yacon provide insights into Asteraceae paleo-polyploidization history and plant inulin production.</title>
        <authorList>
            <person name="Fan W."/>
            <person name="Wang S."/>
            <person name="Wang H."/>
            <person name="Wang A."/>
            <person name="Jiang F."/>
            <person name="Liu H."/>
            <person name="Zhao H."/>
            <person name="Xu D."/>
            <person name="Zhang Y."/>
        </authorList>
    </citation>
    <scope>NUCLEOTIDE SEQUENCE [LARGE SCALE GENOMIC DNA]</scope>
    <source>
        <strain evidence="2">cv. Yunnan</strain>
        <tissue evidence="1">Leaves</tissue>
    </source>
</reference>
<keyword evidence="2" id="KW-1185">Reference proteome</keyword>
<gene>
    <name evidence="1" type="ORF">L1987_37570</name>
</gene>
<protein>
    <submittedName>
        <fullName evidence="1">Uncharacterized protein</fullName>
    </submittedName>
</protein>
<comment type="caution">
    <text evidence="1">The sequence shown here is derived from an EMBL/GenBank/DDBJ whole genome shotgun (WGS) entry which is preliminary data.</text>
</comment>
<evidence type="ECO:0000313" key="1">
    <source>
        <dbReference type="EMBL" id="KAI3794929.1"/>
    </source>
</evidence>
<reference evidence="2" key="1">
    <citation type="journal article" date="2022" name="Mol. Ecol. Resour.">
        <title>The genomes of chicory, endive, great burdock and yacon provide insights into Asteraceae palaeo-polyploidization history and plant inulin production.</title>
        <authorList>
            <person name="Fan W."/>
            <person name="Wang S."/>
            <person name="Wang H."/>
            <person name="Wang A."/>
            <person name="Jiang F."/>
            <person name="Liu H."/>
            <person name="Zhao H."/>
            <person name="Xu D."/>
            <person name="Zhang Y."/>
        </authorList>
    </citation>
    <scope>NUCLEOTIDE SEQUENCE [LARGE SCALE GENOMIC DNA]</scope>
    <source>
        <strain evidence="2">cv. Yunnan</strain>
    </source>
</reference>
<organism evidence="1 2">
    <name type="scientific">Smallanthus sonchifolius</name>
    <dbReference type="NCBI Taxonomy" id="185202"/>
    <lineage>
        <taxon>Eukaryota</taxon>
        <taxon>Viridiplantae</taxon>
        <taxon>Streptophyta</taxon>
        <taxon>Embryophyta</taxon>
        <taxon>Tracheophyta</taxon>
        <taxon>Spermatophyta</taxon>
        <taxon>Magnoliopsida</taxon>
        <taxon>eudicotyledons</taxon>
        <taxon>Gunneridae</taxon>
        <taxon>Pentapetalae</taxon>
        <taxon>asterids</taxon>
        <taxon>campanulids</taxon>
        <taxon>Asterales</taxon>
        <taxon>Asteraceae</taxon>
        <taxon>Asteroideae</taxon>
        <taxon>Heliantheae alliance</taxon>
        <taxon>Millerieae</taxon>
        <taxon>Smallanthus</taxon>
    </lineage>
</organism>
<dbReference type="EMBL" id="CM042029">
    <property type="protein sequence ID" value="KAI3794929.1"/>
    <property type="molecule type" value="Genomic_DNA"/>
</dbReference>
<evidence type="ECO:0000313" key="2">
    <source>
        <dbReference type="Proteomes" id="UP001056120"/>
    </source>
</evidence>
<name>A0ACB9HGQ1_9ASTR</name>
<dbReference type="Proteomes" id="UP001056120">
    <property type="component" value="Linkage Group LG12"/>
</dbReference>
<accession>A0ACB9HGQ1</accession>